<feature type="transmembrane region" description="Helical" evidence="1">
    <location>
        <begin position="109"/>
        <end position="129"/>
    </location>
</feature>
<dbReference type="STRING" id="65700.SY86_09030"/>
<feature type="transmembrane region" description="Helical" evidence="1">
    <location>
        <begin position="62"/>
        <end position="89"/>
    </location>
</feature>
<keyword evidence="1" id="KW-1133">Transmembrane helix</keyword>
<protein>
    <submittedName>
        <fullName evidence="2">Uncharacterized protein</fullName>
    </submittedName>
</protein>
<reference evidence="2 3" key="1">
    <citation type="submission" date="2015-01" db="EMBL/GenBank/DDBJ databases">
        <title>Erwinia tracheiphila.</title>
        <authorList>
            <person name="Shapiro L.R."/>
        </authorList>
    </citation>
    <scope>NUCLEOTIDE SEQUENCE [LARGE SCALE GENOMIC DNA]</scope>
    <source>
        <strain evidence="2 3">BuffGH</strain>
    </source>
</reference>
<comment type="caution">
    <text evidence="2">The sequence shown here is derived from an EMBL/GenBank/DDBJ whole genome shotgun (WGS) entry which is preliminary data.</text>
</comment>
<dbReference type="EMBL" id="JXNU01000003">
    <property type="protein sequence ID" value="KKF35539.1"/>
    <property type="molecule type" value="Genomic_DNA"/>
</dbReference>
<name>A0A0M2K9D6_9GAMM</name>
<gene>
    <name evidence="2" type="ORF">SY86_09030</name>
</gene>
<sequence length="130" mass="15011">MLDNKETTLKLNSPIVMKLLSLVPLAGIIYCLGASSLWIYLNRLGRLDVFSLVLESERTFDIIAFFLIMSIILFMLLFYNPSALMILFFNNKFYKSERYPETIEYSSKAILITSILSTTAIFFIAFYSLF</sequence>
<evidence type="ECO:0000313" key="3">
    <source>
        <dbReference type="Proteomes" id="UP000033924"/>
    </source>
</evidence>
<dbReference type="AlphaFoldDB" id="A0A0M2K9D6"/>
<keyword evidence="1" id="KW-0472">Membrane</keyword>
<proteinExistence type="predicted"/>
<feature type="transmembrane region" description="Helical" evidence="1">
    <location>
        <begin position="20"/>
        <end position="41"/>
    </location>
</feature>
<keyword evidence="1" id="KW-0812">Transmembrane</keyword>
<accession>A0A0M2K9D6</accession>
<organism evidence="2 3">
    <name type="scientific">Erwinia tracheiphila</name>
    <dbReference type="NCBI Taxonomy" id="65700"/>
    <lineage>
        <taxon>Bacteria</taxon>
        <taxon>Pseudomonadati</taxon>
        <taxon>Pseudomonadota</taxon>
        <taxon>Gammaproteobacteria</taxon>
        <taxon>Enterobacterales</taxon>
        <taxon>Erwiniaceae</taxon>
        <taxon>Erwinia</taxon>
    </lineage>
</organism>
<keyword evidence="3" id="KW-1185">Reference proteome</keyword>
<dbReference type="Proteomes" id="UP000033924">
    <property type="component" value="Unassembled WGS sequence"/>
</dbReference>
<evidence type="ECO:0000313" key="2">
    <source>
        <dbReference type="EMBL" id="KKF35539.1"/>
    </source>
</evidence>
<dbReference type="PATRIC" id="fig|65700.7.peg.2283"/>
<evidence type="ECO:0000256" key="1">
    <source>
        <dbReference type="SAM" id="Phobius"/>
    </source>
</evidence>